<feature type="compositionally biased region" description="Polar residues" evidence="1">
    <location>
        <begin position="119"/>
        <end position="131"/>
    </location>
</feature>
<keyword evidence="3" id="KW-1185">Reference proteome</keyword>
<organism evidence="2 3">
    <name type="scientific">Botryosphaeria dothidea</name>
    <dbReference type="NCBI Taxonomy" id="55169"/>
    <lineage>
        <taxon>Eukaryota</taxon>
        <taxon>Fungi</taxon>
        <taxon>Dikarya</taxon>
        <taxon>Ascomycota</taxon>
        <taxon>Pezizomycotina</taxon>
        <taxon>Dothideomycetes</taxon>
        <taxon>Dothideomycetes incertae sedis</taxon>
        <taxon>Botryosphaeriales</taxon>
        <taxon>Botryosphaeriaceae</taxon>
        <taxon>Botryosphaeria</taxon>
    </lineage>
</organism>
<dbReference type="EMBL" id="WWBZ02000022">
    <property type="protein sequence ID" value="KAF4307788.1"/>
    <property type="molecule type" value="Genomic_DNA"/>
</dbReference>
<protein>
    <submittedName>
        <fullName evidence="2">Uncharacterized protein</fullName>
    </submittedName>
</protein>
<feature type="region of interest" description="Disordered" evidence="1">
    <location>
        <begin position="446"/>
        <end position="700"/>
    </location>
</feature>
<feature type="compositionally biased region" description="Gly residues" evidence="1">
    <location>
        <begin position="616"/>
        <end position="625"/>
    </location>
</feature>
<feature type="compositionally biased region" description="Basic and acidic residues" evidence="1">
    <location>
        <begin position="643"/>
        <end position="653"/>
    </location>
</feature>
<feature type="compositionally biased region" description="Polar residues" evidence="1">
    <location>
        <begin position="467"/>
        <end position="490"/>
    </location>
</feature>
<feature type="compositionally biased region" description="Polar residues" evidence="1">
    <location>
        <begin position="185"/>
        <end position="194"/>
    </location>
</feature>
<feature type="compositionally biased region" description="Basic residues" evidence="1">
    <location>
        <begin position="74"/>
        <end position="84"/>
    </location>
</feature>
<feature type="compositionally biased region" description="Low complexity" evidence="1">
    <location>
        <begin position="149"/>
        <end position="160"/>
    </location>
</feature>
<feature type="compositionally biased region" description="Basic and acidic residues" evidence="1">
    <location>
        <begin position="102"/>
        <end position="114"/>
    </location>
</feature>
<evidence type="ECO:0000313" key="3">
    <source>
        <dbReference type="Proteomes" id="UP000572817"/>
    </source>
</evidence>
<feature type="compositionally biased region" description="Basic and acidic residues" evidence="1">
    <location>
        <begin position="401"/>
        <end position="411"/>
    </location>
</feature>
<feature type="compositionally biased region" description="Polar residues" evidence="1">
    <location>
        <begin position="222"/>
        <end position="234"/>
    </location>
</feature>
<gene>
    <name evidence="2" type="ORF">GTA08_BOTSDO03869</name>
</gene>
<dbReference type="Proteomes" id="UP000572817">
    <property type="component" value="Unassembled WGS sequence"/>
</dbReference>
<evidence type="ECO:0000313" key="2">
    <source>
        <dbReference type="EMBL" id="KAF4307788.1"/>
    </source>
</evidence>
<dbReference type="OrthoDB" id="3939471at2759"/>
<feature type="compositionally biased region" description="Polar residues" evidence="1">
    <location>
        <begin position="201"/>
        <end position="211"/>
    </location>
</feature>
<accession>A0A8H4IZ66</accession>
<sequence>MPFMGENHWSTSSTQGEWSDSLYLHFPDKSREARGTLSAKTQRPAYLKHKNHASMPHLGQVHRPSTYADEVGRQRHPPAFKPKRSQSLTDAPMANQQSSATKDSKVEKHVHFIDEGYGSSATTPATSPKQEPQSDEDHSRPSTSDGDLDQLVSQQQQQLTLHDESKVTPPSSVSKKRTCADAVVKTQSRGLTRSTKPEPQHASSRQSTSRKLPTCASKSKRSSAAQTAPTGGSYRNANGNICFDEFNYFGGTQAAMPCGAIILMWPVFFVDSANFSSLPPSPYSTTAWPPQPSFTTLRLSSPMTAALRGFPNNTMAATILQAPLPSVHHHYPYHLNAAPPGSVADPWSTPFYNFRLLGPFPRANPSTTLSSFSSIAIATDELSPPSEMSPIDPPSPPASLRKLEHPPRLHPEPTSPVEIQGKVVRRGPEAYVDRVAKLRNPAVAVATNAASTSASTSSPPERRENSADLSNANTISQSPQLQAPATSQGSLVARRRRRSPNPDFKPPRLTRTQPEGLWAPLTGDAHAIAAAFRERSPSPAASSRRTLTEASDAHVPGSSDPVPATPTPRTLRRASSQSEPENYPSPTSQDENDEDWEILPIMGNRASRRLSRSAGGKYGLGGHGGLHQERSYLSPELIPGADEPLRSFSEELGRLSISSSDEEEEVPAPPPPPRRRRGLNRSTAGRFRVGERGGLELDEM</sequence>
<reference evidence="2" key="1">
    <citation type="submission" date="2020-04" db="EMBL/GenBank/DDBJ databases">
        <title>Genome Assembly and Annotation of Botryosphaeria dothidea sdau 11-99, a Latent Pathogen of Apple Fruit Ring Rot in China.</title>
        <authorList>
            <person name="Yu C."/>
            <person name="Diao Y."/>
            <person name="Lu Q."/>
            <person name="Zhao J."/>
            <person name="Cui S."/>
            <person name="Peng C."/>
            <person name="He B."/>
            <person name="Liu H."/>
        </authorList>
    </citation>
    <scope>NUCLEOTIDE SEQUENCE [LARGE SCALE GENOMIC DNA]</scope>
    <source>
        <strain evidence="2">Sdau11-99</strain>
    </source>
</reference>
<evidence type="ECO:0000256" key="1">
    <source>
        <dbReference type="SAM" id="MobiDB-lite"/>
    </source>
</evidence>
<proteinExistence type="predicted"/>
<comment type="caution">
    <text evidence="2">The sequence shown here is derived from an EMBL/GenBank/DDBJ whole genome shotgun (WGS) entry which is preliminary data.</text>
</comment>
<feature type="compositionally biased region" description="Basic and acidic residues" evidence="1">
    <location>
        <begin position="688"/>
        <end position="700"/>
    </location>
</feature>
<feature type="compositionally biased region" description="Polar residues" evidence="1">
    <location>
        <begin position="85"/>
        <end position="101"/>
    </location>
</feature>
<name>A0A8H4IZ66_9PEZI</name>
<feature type="compositionally biased region" description="Polar residues" evidence="1">
    <location>
        <begin position="573"/>
        <end position="589"/>
    </location>
</feature>
<feature type="compositionally biased region" description="Low complexity" evidence="1">
    <location>
        <begin position="446"/>
        <end position="459"/>
    </location>
</feature>
<feature type="region of interest" description="Disordered" evidence="1">
    <location>
        <begin position="382"/>
        <end position="422"/>
    </location>
</feature>
<dbReference type="AlphaFoldDB" id="A0A8H4IZ66"/>
<feature type="region of interest" description="Disordered" evidence="1">
    <location>
        <begin position="33"/>
        <end position="234"/>
    </location>
</feature>